<sequence length="230" mass="25443">MFGRKKGAQRSGVTGAKVVESEQAILVEPTAEALEARVVRKSNMILSGFLLASMTVNVSMGFGIWLLSSRAPVAGDTYAMDRDGGRVKLLTFEGSGNSTARLLNYTSESAAEILTFNFLNLDARLDLLKDRFTSRGYRQYRNALEQARVKNYLEANQEAWSTAINETPVIANEKGFLDGGAKKWLMQVGVLTTRLPKSKSISYETRKVTMELVQIDGSNFKIDSVGWEKI</sequence>
<organism evidence="2 3">
    <name type="scientific">Aeromonas veronii</name>
    <dbReference type="NCBI Taxonomy" id="654"/>
    <lineage>
        <taxon>Bacteria</taxon>
        <taxon>Pseudomonadati</taxon>
        <taxon>Pseudomonadota</taxon>
        <taxon>Gammaproteobacteria</taxon>
        <taxon>Aeromonadales</taxon>
        <taxon>Aeromonadaceae</taxon>
        <taxon>Aeromonas</taxon>
    </lineage>
</organism>
<evidence type="ECO:0000313" key="2">
    <source>
        <dbReference type="EMBL" id="THJ43673.1"/>
    </source>
</evidence>
<dbReference type="Proteomes" id="UP000309618">
    <property type="component" value="Unassembled WGS sequence"/>
</dbReference>
<reference evidence="2 3" key="1">
    <citation type="submission" date="2019-04" db="EMBL/GenBank/DDBJ databases">
        <title>Comparative genomics of Aeromonas veronii strains pathogenic to fish.</title>
        <authorList>
            <person name="Cascarano M.C."/>
            <person name="Smyrli M."/>
            <person name="Katharios P."/>
        </authorList>
    </citation>
    <scope>NUCLEOTIDE SEQUENCE [LARGE SCALE GENOMIC DNA]</scope>
    <source>
        <strain evidence="2 3">XU1</strain>
    </source>
</reference>
<dbReference type="RefSeq" id="WP_136502112.1">
    <property type="nucleotide sequence ID" value="NZ_SSUX01000011.1"/>
</dbReference>
<proteinExistence type="predicted"/>
<comment type="caution">
    <text evidence="2">The sequence shown here is derived from an EMBL/GenBank/DDBJ whole genome shotgun (WGS) entry which is preliminary data.</text>
</comment>
<dbReference type="InterPro" id="IPR021055">
    <property type="entry name" value="T4BSS_IcmL/DotI"/>
</dbReference>
<keyword evidence="1" id="KW-0812">Transmembrane</keyword>
<dbReference type="EMBL" id="SSUX01000011">
    <property type="protein sequence ID" value="THJ43673.1"/>
    <property type="molecule type" value="Genomic_DNA"/>
</dbReference>
<protein>
    <submittedName>
        <fullName evidence="2">Uncharacterized protein</fullName>
    </submittedName>
</protein>
<evidence type="ECO:0000313" key="3">
    <source>
        <dbReference type="Proteomes" id="UP000309618"/>
    </source>
</evidence>
<feature type="transmembrane region" description="Helical" evidence="1">
    <location>
        <begin position="44"/>
        <end position="67"/>
    </location>
</feature>
<keyword evidence="1" id="KW-0472">Membrane</keyword>
<accession>A0A4S5CGV2</accession>
<keyword evidence="1" id="KW-1133">Transmembrane helix</keyword>
<dbReference type="Pfam" id="PF11393">
    <property type="entry name" value="T4BSS_DotI_IcmL"/>
    <property type="match status" value="1"/>
</dbReference>
<evidence type="ECO:0000256" key="1">
    <source>
        <dbReference type="SAM" id="Phobius"/>
    </source>
</evidence>
<gene>
    <name evidence="2" type="ORF">E8Q35_15315</name>
</gene>
<dbReference type="AlphaFoldDB" id="A0A4S5CGV2"/>
<name>A0A4S5CGV2_AERVE</name>